<feature type="coiled-coil region" evidence="12">
    <location>
        <begin position="252"/>
        <end position="314"/>
    </location>
</feature>
<proteinExistence type="inferred from homology"/>
<comment type="similarity">
    <text evidence="10">Belongs to the methyl-accepting chemotaxis (MCP) protein family.</text>
</comment>
<dbReference type="InterPro" id="IPR000727">
    <property type="entry name" value="T_SNARE_dom"/>
</dbReference>
<evidence type="ECO:0000259" key="14">
    <source>
        <dbReference type="PROSITE" id="PS50111"/>
    </source>
</evidence>
<dbReference type="RefSeq" id="WP_068997781.1">
    <property type="nucleotide sequence ID" value="NZ_MDTQ01000001.1"/>
</dbReference>
<evidence type="ECO:0000256" key="3">
    <source>
        <dbReference type="ARBA" id="ARBA00022481"/>
    </source>
</evidence>
<name>A0A1E2V9N6_9GAMM</name>
<evidence type="ECO:0000256" key="2">
    <source>
        <dbReference type="ARBA" id="ARBA00022475"/>
    </source>
</evidence>
<dbReference type="FunFam" id="1.10.287.950:FF:000001">
    <property type="entry name" value="Methyl-accepting chemotaxis sensory transducer"/>
    <property type="match status" value="1"/>
</dbReference>
<feature type="transmembrane region" description="Helical" evidence="13">
    <location>
        <begin position="145"/>
        <end position="169"/>
    </location>
</feature>
<keyword evidence="12" id="KW-0175">Coiled coil</keyword>
<dbReference type="CDD" id="cd11386">
    <property type="entry name" value="MCP_signal"/>
    <property type="match status" value="1"/>
</dbReference>
<dbReference type="AlphaFoldDB" id="A0A1E2V9N6"/>
<dbReference type="PROSITE" id="PS50192">
    <property type="entry name" value="T_SNARE"/>
    <property type="match status" value="1"/>
</dbReference>
<dbReference type="Gene3D" id="3.30.450.20">
    <property type="entry name" value="PAS domain"/>
    <property type="match status" value="1"/>
</dbReference>
<evidence type="ECO:0000256" key="5">
    <source>
        <dbReference type="ARBA" id="ARBA00022519"/>
    </source>
</evidence>
<dbReference type="STRING" id="197479.BFW38_07195"/>
<dbReference type="GO" id="GO:0007165">
    <property type="term" value="P:signal transduction"/>
    <property type="evidence" value="ECO:0007669"/>
    <property type="project" value="UniProtKB-KW"/>
</dbReference>
<evidence type="ECO:0000256" key="6">
    <source>
        <dbReference type="ARBA" id="ARBA00022692"/>
    </source>
</evidence>
<dbReference type="InterPro" id="IPR013655">
    <property type="entry name" value="PAS_fold_3"/>
</dbReference>
<evidence type="ECO:0000313" key="17">
    <source>
        <dbReference type="EMBL" id="ODC03365.1"/>
    </source>
</evidence>
<dbReference type="Pfam" id="PF08447">
    <property type="entry name" value="PAS_3"/>
    <property type="match status" value="1"/>
</dbReference>
<dbReference type="PANTHER" id="PTHR32089:SF119">
    <property type="entry name" value="METHYL-ACCEPTING CHEMOTAXIS PROTEIN CTPL"/>
    <property type="match status" value="1"/>
</dbReference>
<dbReference type="InterPro" id="IPR004089">
    <property type="entry name" value="MCPsignal_dom"/>
</dbReference>
<dbReference type="Gene3D" id="1.10.287.950">
    <property type="entry name" value="Methyl-accepting chemotaxis protein"/>
    <property type="match status" value="1"/>
</dbReference>
<evidence type="ECO:0000256" key="1">
    <source>
        <dbReference type="ARBA" id="ARBA00004429"/>
    </source>
</evidence>
<keyword evidence="6 13" id="KW-0812">Transmembrane</keyword>
<dbReference type="PANTHER" id="PTHR32089">
    <property type="entry name" value="METHYL-ACCEPTING CHEMOTAXIS PROTEIN MCPB"/>
    <property type="match status" value="1"/>
</dbReference>
<evidence type="ECO:0000256" key="4">
    <source>
        <dbReference type="ARBA" id="ARBA00022500"/>
    </source>
</evidence>
<evidence type="ECO:0000256" key="9">
    <source>
        <dbReference type="ARBA" id="ARBA00023224"/>
    </source>
</evidence>
<feature type="domain" description="PAS" evidence="15">
    <location>
        <begin position="21"/>
        <end position="76"/>
    </location>
</feature>
<evidence type="ECO:0000259" key="15">
    <source>
        <dbReference type="PROSITE" id="PS50112"/>
    </source>
</evidence>
<gene>
    <name evidence="17" type="ORF">BFW38_07195</name>
</gene>
<evidence type="ECO:0000256" key="7">
    <source>
        <dbReference type="ARBA" id="ARBA00022989"/>
    </source>
</evidence>
<dbReference type="Pfam" id="PF00015">
    <property type="entry name" value="MCPsignal"/>
    <property type="match status" value="1"/>
</dbReference>
<evidence type="ECO:0000256" key="10">
    <source>
        <dbReference type="ARBA" id="ARBA00029447"/>
    </source>
</evidence>
<dbReference type="SUPFAM" id="SSF58104">
    <property type="entry name" value="Methyl-accepting chemotaxis protein (MCP) signaling domain"/>
    <property type="match status" value="1"/>
</dbReference>
<keyword evidence="7 13" id="KW-1133">Transmembrane helix</keyword>
<dbReference type="OrthoDB" id="5675566at2"/>
<keyword evidence="4" id="KW-0145">Chemotaxis</keyword>
<dbReference type="GO" id="GO:0005886">
    <property type="term" value="C:plasma membrane"/>
    <property type="evidence" value="ECO:0007669"/>
    <property type="project" value="UniProtKB-SubCell"/>
</dbReference>
<comment type="subcellular location">
    <subcellularLocation>
        <location evidence="1">Cell inner membrane</location>
        <topology evidence="1">Multi-pass membrane protein</topology>
    </subcellularLocation>
</comment>
<dbReference type="Proteomes" id="UP000094291">
    <property type="component" value="Unassembled WGS sequence"/>
</dbReference>
<keyword evidence="3" id="KW-0488">Methylation</keyword>
<feature type="transmembrane region" description="Helical" evidence="13">
    <location>
        <begin position="175"/>
        <end position="194"/>
    </location>
</feature>
<evidence type="ECO:0000256" key="12">
    <source>
        <dbReference type="SAM" id="Coils"/>
    </source>
</evidence>
<dbReference type="InterPro" id="IPR004090">
    <property type="entry name" value="Chemotax_Me-accpt_rcpt"/>
</dbReference>
<dbReference type="SUPFAM" id="SSF55785">
    <property type="entry name" value="PYP-like sensor domain (PAS domain)"/>
    <property type="match status" value="1"/>
</dbReference>
<keyword evidence="9 11" id="KW-0807">Transducer</keyword>
<evidence type="ECO:0000256" key="11">
    <source>
        <dbReference type="PROSITE-ProRule" id="PRU00284"/>
    </source>
</evidence>
<sequence length="522" mass="57618">MRKNMPITDKERTFQAQQRLISATDTAGHITYCNNDFVDISGFTREELIGQQHNIVRHPDVPPQVYEHMWSCLKKGEPWMGIVKNRCKNGDFYWVNAYVSPIFEHEQLVGYESVRTVPTADEVKRATRVYQNFWKRKSAGLAPEWVHKAIDVAVISVPAFIGAILHGIWDGPIGIAATIVFTLLAGLAGSLWHYHKMGPAMKRAKRAISNPVIAAMYTDSRGIHSRIEMAQISLEARIRTAMNRVHDGTANLQQQSEESDQVAESNRALANEQYEETQQLSASTHQLTQATHEIAQNIQQAAEATEEADNLSRHGRTLSTKAQQEMEAFGQAMVQVKATVTKLTGHIDEIGTVLDMISEIAEQTNLLALNAAIEAARAGEHGRGFSVVADEVRNLATRSQESTQRIHTLIDSLQEAATETVNVIDASNERLESSMSSVHEAQNALEGIASAVNDITAMTQQVASAAEEQTQVSDEISQRINGLASSADHASQAADSSQHISQALRKAVQDQERLVARFLIDK</sequence>
<dbReference type="PRINTS" id="PR00260">
    <property type="entry name" value="CHEMTRNSDUCR"/>
</dbReference>
<dbReference type="GO" id="GO:0052131">
    <property type="term" value="P:positive aerotaxis"/>
    <property type="evidence" value="ECO:0007669"/>
    <property type="project" value="UniProtKB-ARBA"/>
</dbReference>
<dbReference type="InterPro" id="IPR000014">
    <property type="entry name" value="PAS"/>
</dbReference>
<dbReference type="FunFam" id="3.30.450.20:FF:000046">
    <property type="entry name" value="Aerotaxis sensor receptor"/>
    <property type="match status" value="1"/>
</dbReference>
<organism evidence="17 18">
    <name type="scientific">Terasakiispira papahanaumokuakeensis</name>
    <dbReference type="NCBI Taxonomy" id="197479"/>
    <lineage>
        <taxon>Bacteria</taxon>
        <taxon>Pseudomonadati</taxon>
        <taxon>Pseudomonadota</taxon>
        <taxon>Gammaproteobacteria</taxon>
        <taxon>Oceanospirillales</taxon>
        <taxon>Terasakiispira</taxon>
    </lineage>
</organism>
<dbReference type="NCBIfam" id="TIGR00229">
    <property type="entry name" value="sensory_box"/>
    <property type="match status" value="1"/>
</dbReference>
<dbReference type="SMART" id="SM00283">
    <property type="entry name" value="MA"/>
    <property type="match status" value="1"/>
</dbReference>
<dbReference type="GO" id="GO:0004888">
    <property type="term" value="F:transmembrane signaling receptor activity"/>
    <property type="evidence" value="ECO:0007669"/>
    <property type="project" value="InterPro"/>
</dbReference>
<protein>
    <recommendedName>
        <fullName evidence="19">Chemotaxis protein</fullName>
    </recommendedName>
</protein>
<evidence type="ECO:0000313" key="18">
    <source>
        <dbReference type="Proteomes" id="UP000094291"/>
    </source>
</evidence>
<evidence type="ECO:0000256" key="8">
    <source>
        <dbReference type="ARBA" id="ARBA00023136"/>
    </source>
</evidence>
<evidence type="ECO:0000259" key="16">
    <source>
        <dbReference type="PROSITE" id="PS50192"/>
    </source>
</evidence>
<dbReference type="EMBL" id="MDTQ01000001">
    <property type="protein sequence ID" value="ODC03365.1"/>
    <property type="molecule type" value="Genomic_DNA"/>
</dbReference>
<dbReference type="CDD" id="cd00130">
    <property type="entry name" value="PAS"/>
    <property type="match status" value="1"/>
</dbReference>
<dbReference type="PROSITE" id="PS50111">
    <property type="entry name" value="CHEMOTAXIS_TRANSDUC_2"/>
    <property type="match status" value="1"/>
</dbReference>
<reference evidence="17 18" key="1">
    <citation type="submission" date="2016-08" db="EMBL/GenBank/DDBJ databases">
        <authorList>
            <person name="Seilhamer J.J."/>
        </authorList>
    </citation>
    <scope>NUCLEOTIDE SEQUENCE [LARGE SCALE GENOMIC DNA]</scope>
    <source>
        <strain evidence="17 18">PH27A</strain>
    </source>
</reference>
<evidence type="ECO:0000256" key="13">
    <source>
        <dbReference type="SAM" id="Phobius"/>
    </source>
</evidence>
<dbReference type="InterPro" id="IPR035965">
    <property type="entry name" value="PAS-like_dom_sf"/>
</dbReference>
<feature type="domain" description="Methyl-accepting transducer" evidence="14">
    <location>
        <begin position="248"/>
        <end position="484"/>
    </location>
</feature>
<keyword evidence="5" id="KW-0997">Cell inner membrane</keyword>
<dbReference type="PROSITE" id="PS50112">
    <property type="entry name" value="PAS"/>
    <property type="match status" value="1"/>
</dbReference>
<keyword evidence="2" id="KW-1003">Cell membrane</keyword>
<keyword evidence="8 13" id="KW-0472">Membrane</keyword>
<accession>A0A1E2V9N6</accession>
<feature type="domain" description="T-SNARE coiled-coil homology" evidence="16">
    <location>
        <begin position="435"/>
        <end position="497"/>
    </location>
</feature>
<keyword evidence="18" id="KW-1185">Reference proteome</keyword>
<evidence type="ECO:0008006" key="19">
    <source>
        <dbReference type="Google" id="ProtNLM"/>
    </source>
</evidence>
<comment type="caution">
    <text evidence="17">The sequence shown here is derived from an EMBL/GenBank/DDBJ whole genome shotgun (WGS) entry which is preliminary data.</text>
</comment>